<dbReference type="GO" id="GO:0051536">
    <property type="term" value="F:iron-sulfur cluster binding"/>
    <property type="evidence" value="ECO:0007669"/>
    <property type="project" value="UniProtKB-KW"/>
</dbReference>
<dbReference type="InterPro" id="IPR042493">
    <property type="entry name" value="XPD_DNA_FeS"/>
</dbReference>
<dbReference type="PANTHER" id="PTHR11472">
    <property type="entry name" value="DNA REPAIR DEAD HELICASE RAD3/XP-D SUBFAMILY MEMBER"/>
    <property type="match status" value="1"/>
</dbReference>
<evidence type="ECO:0000256" key="3">
    <source>
        <dbReference type="ARBA" id="ARBA00022801"/>
    </source>
</evidence>
<evidence type="ECO:0000256" key="8">
    <source>
        <dbReference type="ARBA" id="ARBA00023125"/>
    </source>
</evidence>
<evidence type="ECO:0000256" key="5">
    <source>
        <dbReference type="ARBA" id="ARBA00022840"/>
    </source>
</evidence>
<keyword evidence="3" id="KW-0378">Hydrolase</keyword>
<evidence type="ECO:0000256" key="2">
    <source>
        <dbReference type="ARBA" id="ARBA00022741"/>
    </source>
</evidence>
<evidence type="ECO:0000313" key="13">
    <source>
        <dbReference type="Proteomes" id="UP000179807"/>
    </source>
</evidence>
<dbReference type="GO" id="GO:0003678">
    <property type="term" value="F:DNA helicase activity"/>
    <property type="evidence" value="ECO:0007669"/>
    <property type="project" value="InterPro"/>
</dbReference>
<dbReference type="Gene3D" id="1.10.275.40">
    <property type="match status" value="1"/>
</dbReference>
<evidence type="ECO:0000256" key="10">
    <source>
        <dbReference type="ARBA" id="ARBA00023242"/>
    </source>
</evidence>
<dbReference type="FunFam" id="3.40.50.300:FF:001352">
    <property type="entry name" value="DNA repair helicase"/>
    <property type="match status" value="1"/>
</dbReference>
<keyword evidence="1" id="KW-0479">Metal-binding</keyword>
<dbReference type="GO" id="GO:0016818">
    <property type="term" value="F:hydrolase activity, acting on acid anhydrides, in phosphorus-containing anhydrides"/>
    <property type="evidence" value="ECO:0007669"/>
    <property type="project" value="InterPro"/>
</dbReference>
<dbReference type="InterPro" id="IPR014013">
    <property type="entry name" value="Helic_SF1/SF2_ATP-bd_DinG/Rad3"/>
</dbReference>
<dbReference type="VEuPathDB" id="TrichDB:TRFO_05271"/>
<dbReference type="GO" id="GO:0046872">
    <property type="term" value="F:metal ion binding"/>
    <property type="evidence" value="ECO:0007669"/>
    <property type="project" value="UniProtKB-KW"/>
</dbReference>
<dbReference type="Gene3D" id="1.10.30.20">
    <property type="entry name" value="Bacterial XPD DNA helicase, FeS cluster domain"/>
    <property type="match status" value="1"/>
</dbReference>
<dbReference type="Proteomes" id="UP000179807">
    <property type="component" value="Unassembled WGS sequence"/>
</dbReference>
<accession>A0A1J4K798</accession>
<proteinExistence type="predicted"/>
<keyword evidence="4 12" id="KW-0347">Helicase</keyword>
<dbReference type="GO" id="GO:0005524">
    <property type="term" value="F:ATP binding"/>
    <property type="evidence" value="ECO:0007669"/>
    <property type="project" value="UniProtKB-KW"/>
</dbReference>
<dbReference type="InterPro" id="IPR010614">
    <property type="entry name" value="RAD3-like_helicase_DEAD"/>
</dbReference>
<dbReference type="PANTHER" id="PTHR11472:SF47">
    <property type="entry name" value="FANCONI ANEMIA GROUP J PROTEIN"/>
    <property type="match status" value="1"/>
</dbReference>
<feature type="domain" description="Helicase ATP-binding" evidence="11">
    <location>
        <begin position="23"/>
        <end position="375"/>
    </location>
</feature>
<evidence type="ECO:0000256" key="4">
    <source>
        <dbReference type="ARBA" id="ARBA00022806"/>
    </source>
</evidence>
<dbReference type="Gene3D" id="3.40.50.300">
    <property type="entry name" value="P-loop containing nucleotide triphosphate hydrolases"/>
    <property type="match status" value="3"/>
</dbReference>
<evidence type="ECO:0000256" key="7">
    <source>
        <dbReference type="ARBA" id="ARBA00023014"/>
    </source>
</evidence>
<dbReference type="SMART" id="SM00488">
    <property type="entry name" value="DEXDc2"/>
    <property type="match status" value="1"/>
</dbReference>
<keyword evidence="5" id="KW-0067">ATP-binding</keyword>
<dbReference type="EMBL" id="MLAK01000705">
    <property type="protein sequence ID" value="OHT07075.1"/>
    <property type="molecule type" value="Genomic_DNA"/>
</dbReference>
<dbReference type="GO" id="GO:1990918">
    <property type="term" value="P:double-strand break repair involved in meiotic recombination"/>
    <property type="evidence" value="ECO:0007669"/>
    <property type="project" value="TreeGrafter"/>
</dbReference>
<dbReference type="AlphaFoldDB" id="A0A1J4K798"/>
<keyword evidence="2" id="KW-0547">Nucleotide-binding</keyword>
<evidence type="ECO:0000259" key="11">
    <source>
        <dbReference type="PROSITE" id="PS51193"/>
    </source>
</evidence>
<keyword evidence="6" id="KW-0408">Iron</keyword>
<dbReference type="CDD" id="cd18788">
    <property type="entry name" value="SF2_C_XPD"/>
    <property type="match status" value="1"/>
</dbReference>
<dbReference type="Pfam" id="PF13307">
    <property type="entry name" value="Helicase_C_2"/>
    <property type="match status" value="1"/>
</dbReference>
<dbReference type="InterPro" id="IPR045028">
    <property type="entry name" value="DinG/Rad3-like"/>
</dbReference>
<name>A0A1J4K798_9EUKA</name>
<dbReference type="InterPro" id="IPR027417">
    <property type="entry name" value="P-loop_NTPase"/>
</dbReference>
<dbReference type="PROSITE" id="PS51193">
    <property type="entry name" value="HELICASE_ATP_BIND_2"/>
    <property type="match status" value="1"/>
</dbReference>
<dbReference type="GeneID" id="94827102"/>
<dbReference type="GO" id="GO:0006289">
    <property type="term" value="P:nucleotide-excision repair"/>
    <property type="evidence" value="ECO:0007669"/>
    <property type="project" value="TreeGrafter"/>
</dbReference>
<keyword evidence="13" id="KW-1185">Reference proteome</keyword>
<dbReference type="GO" id="GO:0005634">
    <property type="term" value="C:nucleus"/>
    <property type="evidence" value="ECO:0007669"/>
    <property type="project" value="TreeGrafter"/>
</dbReference>
<comment type="caution">
    <text evidence="12">The sequence shown here is derived from an EMBL/GenBank/DDBJ whole genome shotgun (WGS) entry which is preliminary data.</text>
</comment>
<dbReference type="Pfam" id="PF06733">
    <property type="entry name" value="DEAD_2"/>
    <property type="match status" value="1"/>
</dbReference>
<dbReference type="GO" id="GO:0003677">
    <property type="term" value="F:DNA binding"/>
    <property type="evidence" value="ECO:0007669"/>
    <property type="project" value="UniProtKB-KW"/>
</dbReference>
<evidence type="ECO:0000256" key="1">
    <source>
        <dbReference type="ARBA" id="ARBA00022723"/>
    </source>
</evidence>
<protein>
    <submittedName>
        <fullName evidence="12">Helicase</fullName>
    </submittedName>
</protein>
<dbReference type="SMART" id="SM00491">
    <property type="entry name" value="HELICc2"/>
    <property type="match status" value="1"/>
</dbReference>
<organism evidence="12 13">
    <name type="scientific">Tritrichomonas foetus</name>
    <dbReference type="NCBI Taxonomy" id="1144522"/>
    <lineage>
        <taxon>Eukaryota</taxon>
        <taxon>Metamonada</taxon>
        <taxon>Parabasalia</taxon>
        <taxon>Tritrichomonadida</taxon>
        <taxon>Tritrichomonadidae</taxon>
        <taxon>Tritrichomonas</taxon>
    </lineage>
</organism>
<dbReference type="InterPro" id="IPR006555">
    <property type="entry name" value="ATP-dep_Helicase_C"/>
</dbReference>
<dbReference type="SUPFAM" id="SSF52540">
    <property type="entry name" value="P-loop containing nucleoside triphosphate hydrolases"/>
    <property type="match status" value="1"/>
</dbReference>
<gene>
    <name evidence="12" type="ORF">TRFO_05271</name>
</gene>
<evidence type="ECO:0000256" key="9">
    <source>
        <dbReference type="ARBA" id="ARBA00023235"/>
    </source>
</evidence>
<keyword evidence="9" id="KW-0413">Isomerase</keyword>
<dbReference type="OrthoDB" id="272481at2759"/>
<sequence>MDYASLRKLFMNIPQSFSFKFNDVTVKFPHETPYLAQKAIMSKAINAFIKNENALLESPTGTGKSLALLASALAYQEYIGHHPIIPPTKRDPYKHHNEELIIEDIESIADKVDSIVEPPPNQSPAFTTASQLFKYQNNNLNNNPSEISNDAKIIIENPPDDMIRCNVVLRRHNVPIWYTSRTHTQLKQLVGELKKLDYHPQMTILAARKRICLYKPVALSDNPDAECINAVAKKRCPYLFKKEIPPELRPYGRLEKFDLDDLMRVCEQKMLCPYLLSREMMKRADLVLCSYNFIMNPKVKGQMMLSILGVILIIDEAHNVEQVIRESISYDHDRAGLQYCVGHLNQCLSVQPNEDFQENIKIIRDLFSGYLRYIGAKSISMRARGHTEFTEMNNKAFFATLGVNKLTWPKIRVALDYAFVIINGGKLPIVGTPQKISMTIGHYLEQLYVVIAVCFKNNCKFINSFKFVLDLGDVPENDHLSALNLDPGCYFSSVADEVNTVVLSSGTLSPLPQMAGELATPFNVQLTASHVIKQEQLNIYTIGEGLDGTTLLATYQNLRDNRESIEKALANILIEILPSIPGGVLFFFPSHSVLSSALLTWRNFGLLERIDSIKKIFYEEPSLNSEMYTEYKMTIERQGGALLLGVCRGRMSEGIDFYDEQARSVIVFGIPYPPQNDREVKLKRQFNDERFDIEGLSGNEWYDAQAYRALFQATGRCIRHQKDYGTIILIDQRFSKQIHRFPQWMKPCFKVDVPVREMSVELAEFYFNMMNKFPPRTSLRKNNPTLICCSQCQNEIIDLDSLENIECIILNREGLNNTCHTNSEEAHIFIHQTDKHHLKSGISFGDVLFHNKECSGYQPVICQCGSIIGAVFKVGKLADVLNLEGIWFCTSRIVGTQGKVTQSLLSVFEVKRNFTIRPQGRGQQILCLTPND</sequence>
<keyword evidence="10" id="KW-0539">Nucleus</keyword>
<dbReference type="InterPro" id="IPR006554">
    <property type="entry name" value="Helicase-like_DEXD_c2"/>
</dbReference>
<evidence type="ECO:0000313" key="12">
    <source>
        <dbReference type="EMBL" id="OHT07075.1"/>
    </source>
</evidence>
<dbReference type="RefSeq" id="XP_068360211.1">
    <property type="nucleotide sequence ID" value="XM_068492398.1"/>
</dbReference>
<reference evidence="12" key="1">
    <citation type="submission" date="2016-10" db="EMBL/GenBank/DDBJ databases">
        <authorList>
            <person name="Benchimol M."/>
            <person name="Almeida L.G."/>
            <person name="Vasconcelos A.T."/>
            <person name="Perreira-Neves A."/>
            <person name="Rosa I.A."/>
            <person name="Tasca T."/>
            <person name="Bogo M.R."/>
            <person name="de Souza W."/>
        </authorList>
    </citation>
    <scope>NUCLEOTIDE SEQUENCE [LARGE SCALE GENOMIC DNA]</scope>
    <source>
        <strain evidence="12">K</strain>
    </source>
</reference>
<keyword evidence="8" id="KW-0238">DNA-binding</keyword>
<keyword evidence="7" id="KW-0411">Iron-sulfur</keyword>
<evidence type="ECO:0000256" key="6">
    <source>
        <dbReference type="ARBA" id="ARBA00023004"/>
    </source>
</evidence>